<evidence type="ECO:0000256" key="1">
    <source>
        <dbReference type="ARBA" id="ARBA00004613"/>
    </source>
</evidence>
<evidence type="ECO:0000256" key="8">
    <source>
        <dbReference type="ARBA" id="ARBA00024195"/>
    </source>
</evidence>
<evidence type="ECO:0000256" key="6">
    <source>
        <dbReference type="ARBA" id="ARBA00023157"/>
    </source>
</evidence>
<dbReference type="GO" id="GO:0004252">
    <property type="term" value="F:serine-type endopeptidase activity"/>
    <property type="evidence" value="ECO:0007669"/>
    <property type="project" value="InterPro"/>
</dbReference>
<accession>A0A182PPE7</accession>
<dbReference type="Pfam" id="PF00089">
    <property type="entry name" value="Trypsin"/>
    <property type="match status" value="1"/>
</dbReference>
<comment type="similarity">
    <text evidence="8">Belongs to the peptidase S1 family. CLIP subfamily.</text>
</comment>
<organism evidence="11 12">
    <name type="scientific">Anopheles epiroticus</name>
    <dbReference type="NCBI Taxonomy" id="199890"/>
    <lineage>
        <taxon>Eukaryota</taxon>
        <taxon>Metazoa</taxon>
        <taxon>Ecdysozoa</taxon>
        <taxon>Arthropoda</taxon>
        <taxon>Hexapoda</taxon>
        <taxon>Insecta</taxon>
        <taxon>Pterygota</taxon>
        <taxon>Neoptera</taxon>
        <taxon>Endopterygota</taxon>
        <taxon>Diptera</taxon>
        <taxon>Nematocera</taxon>
        <taxon>Culicoidea</taxon>
        <taxon>Culicidae</taxon>
        <taxon>Anophelinae</taxon>
        <taxon>Anopheles</taxon>
    </lineage>
</organism>
<dbReference type="GO" id="GO:0006508">
    <property type="term" value="P:proteolysis"/>
    <property type="evidence" value="ECO:0007669"/>
    <property type="project" value="InterPro"/>
</dbReference>
<keyword evidence="2" id="KW-0964">Secreted</keyword>
<name>A0A182PPE7_9DIPT</name>
<dbReference type="VEuPathDB" id="VectorBase:AEPI008826"/>
<sequence>MFALLFLALLAAVHADSPPADGADGSIYNFQFVVAITYAGEMFRNGVIVTKRWILTSAIPAEPYTFADYSVVVGAEDFYNEGTWHAVQGVYKHPHYIGVDYNLALVLIRGSIEYTARVQPIHLPTSDLASLEARMVSFDHSKENGRPHLREAYCLLTSDDSCISHQADELAKRDISDGLGYCVLPGSDLAVGHYNASGAPIVADRVIYAVFVEPIEGRHGVAVATRIWRFKDWIQTTTGV</sequence>
<keyword evidence="7" id="KW-0325">Glycoprotein</keyword>
<dbReference type="PANTHER" id="PTHR24256">
    <property type="entry name" value="TRYPTASE-RELATED"/>
    <property type="match status" value="1"/>
</dbReference>
<evidence type="ECO:0000256" key="3">
    <source>
        <dbReference type="ARBA" id="ARBA00022588"/>
    </source>
</evidence>
<dbReference type="SUPFAM" id="SSF50494">
    <property type="entry name" value="Trypsin-like serine proteases"/>
    <property type="match status" value="1"/>
</dbReference>
<keyword evidence="3" id="KW-0399">Innate immunity</keyword>
<dbReference type="Gene3D" id="2.40.10.10">
    <property type="entry name" value="Trypsin-like serine proteases"/>
    <property type="match status" value="1"/>
</dbReference>
<feature type="domain" description="Peptidase S1" evidence="10">
    <location>
        <begin position="19"/>
        <end position="239"/>
    </location>
</feature>
<reference evidence="11" key="2">
    <citation type="submission" date="2020-05" db="UniProtKB">
        <authorList>
            <consortium name="EnsemblMetazoa"/>
        </authorList>
    </citation>
    <scope>IDENTIFICATION</scope>
    <source>
        <strain evidence="11">Epiroticus2</strain>
    </source>
</reference>
<dbReference type="GO" id="GO:0005576">
    <property type="term" value="C:extracellular region"/>
    <property type="evidence" value="ECO:0007669"/>
    <property type="project" value="UniProtKB-SubCell"/>
</dbReference>
<evidence type="ECO:0000256" key="2">
    <source>
        <dbReference type="ARBA" id="ARBA00022525"/>
    </source>
</evidence>
<dbReference type="AlphaFoldDB" id="A0A182PPE7"/>
<dbReference type="InterPro" id="IPR043504">
    <property type="entry name" value="Peptidase_S1_PA_chymotrypsin"/>
</dbReference>
<evidence type="ECO:0000259" key="10">
    <source>
        <dbReference type="PROSITE" id="PS50240"/>
    </source>
</evidence>
<keyword evidence="5" id="KW-0391">Immunity</keyword>
<dbReference type="Proteomes" id="UP000075885">
    <property type="component" value="Unassembled WGS sequence"/>
</dbReference>
<keyword evidence="12" id="KW-1185">Reference proteome</keyword>
<dbReference type="InterPro" id="IPR001254">
    <property type="entry name" value="Trypsin_dom"/>
</dbReference>
<protein>
    <recommendedName>
        <fullName evidence="10">Peptidase S1 domain-containing protein</fullName>
    </recommendedName>
</protein>
<comment type="subcellular location">
    <subcellularLocation>
        <location evidence="1">Secreted</location>
    </subcellularLocation>
</comment>
<dbReference type="InterPro" id="IPR051487">
    <property type="entry name" value="Ser/Thr_Proteases_Immune/Dev"/>
</dbReference>
<evidence type="ECO:0000313" key="12">
    <source>
        <dbReference type="Proteomes" id="UP000075885"/>
    </source>
</evidence>
<dbReference type="GO" id="GO:0045087">
    <property type="term" value="P:innate immune response"/>
    <property type="evidence" value="ECO:0007669"/>
    <property type="project" value="UniProtKB-KW"/>
</dbReference>
<dbReference type="STRING" id="199890.A0A182PPE7"/>
<dbReference type="EnsemblMetazoa" id="AEPI008826-RA">
    <property type="protein sequence ID" value="AEPI008826-PA"/>
    <property type="gene ID" value="AEPI008826"/>
</dbReference>
<evidence type="ECO:0000313" key="11">
    <source>
        <dbReference type="EnsemblMetazoa" id="AEPI008826-PA"/>
    </source>
</evidence>
<evidence type="ECO:0000256" key="7">
    <source>
        <dbReference type="ARBA" id="ARBA00023180"/>
    </source>
</evidence>
<proteinExistence type="inferred from homology"/>
<dbReference type="InterPro" id="IPR009003">
    <property type="entry name" value="Peptidase_S1_PA"/>
</dbReference>
<feature type="chain" id="PRO_5013198584" description="Peptidase S1 domain-containing protein" evidence="9">
    <location>
        <begin position="16"/>
        <end position="240"/>
    </location>
</feature>
<keyword evidence="6" id="KW-1015">Disulfide bond</keyword>
<evidence type="ECO:0000256" key="4">
    <source>
        <dbReference type="ARBA" id="ARBA00022729"/>
    </source>
</evidence>
<evidence type="ECO:0000256" key="9">
    <source>
        <dbReference type="SAM" id="SignalP"/>
    </source>
</evidence>
<reference evidence="12" key="1">
    <citation type="submission" date="2013-03" db="EMBL/GenBank/DDBJ databases">
        <title>The Genome Sequence of Anopheles epiroticus epiroticus2.</title>
        <authorList>
            <consortium name="The Broad Institute Genomics Platform"/>
            <person name="Neafsey D.E."/>
            <person name="Howell P."/>
            <person name="Walker B."/>
            <person name="Young S.K."/>
            <person name="Zeng Q."/>
            <person name="Gargeya S."/>
            <person name="Fitzgerald M."/>
            <person name="Haas B."/>
            <person name="Abouelleil A."/>
            <person name="Allen A.W."/>
            <person name="Alvarado L."/>
            <person name="Arachchi H.M."/>
            <person name="Berlin A.M."/>
            <person name="Chapman S.B."/>
            <person name="Gainer-Dewar J."/>
            <person name="Goldberg J."/>
            <person name="Griggs A."/>
            <person name="Gujja S."/>
            <person name="Hansen M."/>
            <person name="Howarth C."/>
            <person name="Imamovic A."/>
            <person name="Ireland A."/>
            <person name="Larimer J."/>
            <person name="McCowan C."/>
            <person name="Murphy C."/>
            <person name="Pearson M."/>
            <person name="Poon T.W."/>
            <person name="Priest M."/>
            <person name="Roberts A."/>
            <person name="Saif S."/>
            <person name="Shea T."/>
            <person name="Sisk P."/>
            <person name="Sykes S."/>
            <person name="Wortman J."/>
            <person name="Nusbaum C."/>
            <person name="Birren B."/>
        </authorList>
    </citation>
    <scope>NUCLEOTIDE SEQUENCE [LARGE SCALE GENOMIC DNA]</scope>
    <source>
        <strain evidence="12">Epiroticus2</strain>
    </source>
</reference>
<dbReference type="SMART" id="SM00020">
    <property type="entry name" value="Tryp_SPc"/>
    <property type="match status" value="1"/>
</dbReference>
<feature type="signal peptide" evidence="9">
    <location>
        <begin position="1"/>
        <end position="15"/>
    </location>
</feature>
<evidence type="ECO:0000256" key="5">
    <source>
        <dbReference type="ARBA" id="ARBA00022859"/>
    </source>
</evidence>
<keyword evidence="4 9" id="KW-0732">Signal</keyword>
<dbReference type="PROSITE" id="PS50240">
    <property type="entry name" value="TRYPSIN_DOM"/>
    <property type="match status" value="1"/>
</dbReference>